<dbReference type="Pfam" id="PF20269">
    <property type="entry name" value="CATRA-N"/>
    <property type="match status" value="1"/>
</dbReference>
<evidence type="ECO:0000313" key="3">
    <source>
        <dbReference type="EMBL" id="SDG82189.1"/>
    </source>
</evidence>
<evidence type="ECO:0000259" key="2">
    <source>
        <dbReference type="Pfam" id="PF20270"/>
    </source>
</evidence>
<name>A0A1G7XDB7_PSEOR</name>
<dbReference type="InterPro" id="IPR043504">
    <property type="entry name" value="Peptidase_S1_PA_chymotrypsin"/>
</dbReference>
<dbReference type="OrthoDB" id="4149396at2"/>
<sequence>MDGLLGCELVAHILVPVDGPVPAESVIGPVWEQCVEEYGLRESIADHPTELPADLGEAPEEVPLAARRLSGDGVQDLVLRRMHDVLCLSFVCAPNGPADWPVLHTRWGRVRAACPPSVLGTAEILQARHAAKADPDQLGTPPPLRGLRWSAGVRRQPPELGPFAVWEANPDGADRALVRSRTHRTFAVVAPKEADSQLSRWTWRREDGRAPLLARYLIQAAKLRYEARIVEAADRLEPLRRAVTAAAAELRTQLGAGGSPAAALADLRLLDLRLRSSVRTLGALRRTAGIAATNMERLTLSEEPTGPFAEDLAVARWLQDQLAVDLGYLDDTLAEARDVIEVAAATAMPPSPSRLAMLGSSDRRVLVDALERDPVHLARAATGDLRTEADELVRRAEAEGWITRLVTGAYLADPDGPGLRRLVEAGFLDEERAAGETLKAPAGPVRALVPEPDLLDEVPEAGLERILRSAHAFQNPEVFVAALQRRAGQVCRIRVDGPREWAWGSGMLVGPDLVLTNHHVLDLLFTGEARPSGVKLTFGHRVRADGEVEPGTATGLAAEWRVVDSPPGALDFAVVRLAASPGAAPLVGGRPRGWFDLLAERPAPVAGTPLLVLQHPDGHPLKLAIDTEGVHELGPGSLTYGVNTFDGSSGSPCLNLDLDLVALHRGTVPGGTANRGVPITDIAAHIRACGREDDFTASSS</sequence>
<dbReference type="InterPro" id="IPR009003">
    <property type="entry name" value="Peptidase_S1_PA"/>
</dbReference>
<reference evidence="3 4" key="1">
    <citation type="submission" date="2016-10" db="EMBL/GenBank/DDBJ databases">
        <authorList>
            <person name="de Groot N.N."/>
        </authorList>
    </citation>
    <scope>NUCLEOTIDE SEQUENCE [LARGE SCALE GENOMIC DNA]</scope>
    <source>
        <strain evidence="3 4">CGMCC 4.3143</strain>
    </source>
</reference>
<keyword evidence="4" id="KW-1185">Reference proteome</keyword>
<dbReference type="NCBIfam" id="NF038357">
    <property type="entry name" value="BN6_48550_fam"/>
    <property type="match status" value="1"/>
</dbReference>
<accession>A0A1G7XDB7</accession>
<dbReference type="STRING" id="366584.SAMN05216377_115163"/>
<feature type="domain" description="CASPASE and TPR Repeat-Associated N-terminal" evidence="1">
    <location>
        <begin position="8"/>
        <end position="205"/>
    </location>
</feature>
<dbReference type="Pfam" id="PF20270">
    <property type="entry name" value="CATRA-C"/>
    <property type="match status" value="1"/>
</dbReference>
<evidence type="ECO:0000313" key="4">
    <source>
        <dbReference type="Proteomes" id="UP000198967"/>
    </source>
</evidence>
<dbReference type="Gene3D" id="2.40.10.10">
    <property type="entry name" value="Trypsin-like serine proteases"/>
    <property type="match status" value="2"/>
</dbReference>
<dbReference type="AlphaFoldDB" id="A0A1G7XDB7"/>
<dbReference type="EMBL" id="FNBE01000015">
    <property type="protein sequence ID" value="SDG82189.1"/>
    <property type="molecule type" value="Genomic_DNA"/>
</dbReference>
<evidence type="ECO:0000259" key="1">
    <source>
        <dbReference type="Pfam" id="PF20269"/>
    </source>
</evidence>
<organism evidence="3 4">
    <name type="scientific">Pseudonocardia oroxyli</name>
    <dbReference type="NCBI Taxonomy" id="366584"/>
    <lineage>
        <taxon>Bacteria</taxon>
        <taxon>Bacillati</taxon>
        <taxon>Actinomycetota</taxon>
        <taxon>Actinomycetes</taxon>
        <taxon>Pseudonocardiales</taxon>
        <taxon>Pseudonocardiaceae</taxon>
        <taxon>Pseudonocardia</taxon>
    </lineage>
</organism>
<proteinExistence type="predicted"/>
<gene>
    <name evidence="3" type="ORF">SAMN05216377_115163</name>
</gene>
<feature type="domain" description="CASPASE and TPR Repeat-Associated C-terminal" evidence="2">
    <location>
        <begin position="211"/>
        <end position="336"/>
    </location>
</feature>
<dbReference type="RefSeq" id="WP_093088298.1">
    <property type="nucleotide sequence ID" value="NZ_FNBE01000015.1"/>
</dbReference>
<dbReference type="Pfam" id="PF13365">
    <property type="entry name" value="Trypsin_2"/>
    <property type="match status" value="1"/>
</dbReference>
<dbReference type="Proteomes" id="UP000198967">
    <property type="component" value="Unassembled WGS sequence"/>
</dbReference>
<dbReference type="InterPro" id="IPR046922">
    <property type="entry name" value="CATRA-N"/>
</dbReference>
<dbReference type="SUPFAM" id="SSF50494">
    <property type="entry name" value="Trypsin-like serine proteases"/>
    <property type="match status" value="1"/>
</dbReference>
<dbReference type="InterPro" id="IPR046923">
    <property type="entry name" value="CATRA-C"/>
</dbReference>
<protein>
    <submittedName>
        <fullName evidence="3">Trypsin-like peptidase domain-containing protein</fullName>
    </submittedName>
</protein>